<dbReference type="InterPro" id="IPR001128">
    <property type="entry name" value="Cyt_P450"/>
</dbReference>
<dbReference type="Proteomes" id="UP000729402">
    <property type="component" value="Unassembled WGS sequence"/>
</dbReference>
<protein>
    <recommendedName>
        <fullName evidence="7">Cytochrome P450</fullName>
    </recommendedName>
</protein>
<organism evidence="5 6">
    <name type="scientific">Zizania palustris</name>
    <name type="common">Northern wild rice</name>
    <dbReference type="NCBI Taxonomy" id="103762"/>
    <lineage>
        <taxon>Eukaryota</taxon>
        <taxon>Viridiplantae</taxon>
        <taxon>Streptophyta</taxon>
        <taxon>Embryophyta</taxon>
        <taxon>Tracheophyta</taxon>
        <taxon>Spermatophyta</taxon>
        <taxon>Magnoliopsida</taxon>
        <taxon>Liliopsida</taxon>
        <taxon>Poales</taxon>
        <taxon>Poaceae</taxon>
        <taxon>BOP clade</taxon>
        <taxon>Oryzoideae</taxon>
        <taxon>Oryzeae</taxon>
        <taxon>Zizaniinae</taxon>
        <taxon>Zizania</taxon>
    </lineage>
</organism>
<keyword evidence="4" id="KW-1133">Transmembrane helix</keyword>
<evidence type="ECO:0000313" key="5">
    <source>
        <dbReference type="EMBL" id="KAG8082795.1"/>
    </source>
</evidence>
<dbReference type="Pfam" id="PF00067">
    <property type="entry name" value="p450"/>
    <property type="match status" value="1"/>
</dbReference>
<dbReference type="GO" id="GO:0016705">
    <property type="term" value="F:oxidoreductase activity, acting on paired donors, with incorporation or reduction of molecular oxygen"/>
    <property type="evidence" value="ECO:0007669"/>
    <property type="project" value="InterPro"/>
</dbReference>
<proteinExistence type="inferred from homology"/>
<dbReference type="GO" id="GO:0020037">
    <property type="term" value="F:heme binding"/>
    <property type="evidence" value="ECO:0007669"/>
    <property type="project" value="InterPro"/>
</dbReference>
<evidence type="ECO:0000256" key="3">
    <source>
        <dbReference type="ARBA" id="ARBA00023004"/>
    </source>
</evidence>
<keyword evidence="2" id="KW-0479">Metal-binding</keyword>
<name>A0A8J5TFT9_ZIZPA</name>
<dbReference type="GO" id="GO:0004497">
    <property type="term" value="F:monooxygenase activity"/>
    <property type="evidence" value="ECO:0007669"/>
    <property type="project" value="InterPro"/>
</dbReference>
<dbReference type="EMBL" id="JAAALK010000086">
    <property type="protein sequence ID" value="KAG8082795.1"/>
    <property type="molecule type" value="Genomic_DNA"/>
</dbReference>
<evidence type="ECO:0000313" key="6">
    <source>
        <dbReference type="Proteomes" id="UP000729402"/>
    </source>
</evidence>
<keyword evidence="3" id="KW-0408">Iron</keyword>
<keyword evidence="4" id="KW-0472">Membrane</keyword>
<evidence type="ECO:0000256" key="4">
    <source>
        <dbReference type="SAM" id="Phobius"/>
    </source>
</evidence>
<accession>A0A8J5TFT9</accession>
<evidence type="ECO:0008006" key="7">
    <source>
        <dbReference type="Google" id="ProtNLM"/>
    </source>
</evidence>
<evidence type="ECO:0000256" key="2">
    <source>
        <dbReference type="ARBA" id="ARBA00022723"/>
    </source>
</evidence>
<reference evidence="5" key="2">
    <citation type="submission" date="2021-02" db="EMBL/GenBank/DDBJ databases">
        <authorList>
            <person name="Kimball J.A."/>
            <person name="Haas M.W."/>
            <person name="Macchietto M."/>
            <person name="Kono T."/>
            <person name="Duquette J."/>
            <person name="Shao M."/>
        </authorList>
    </citation>
    <scope>NUCLEOTIDE SEQUENCE</scope>
    <source>
        <tissue evidence="5">Fresh leaf tissue</tissue>
    </source>
</reference>
<dbReference type="PANTHER" id="PTHR47955:SF15">
    <property type="entry name" value="CYTOCHROME P450 71A2-LIKE"/>
    <property type="match status" value="1"/>
</dbReference>
<dbReference type="AlphaFoldDB" id="A0A8J5TFT9"/>
<keyword evidence="6" id="KW-1185">Reference proteome</keyword>
<keyword evidence="4" id="KW-0812">Transmembrane</keyword>
<feature type="transmembrane region" description="Helical" evidence="4">
    <location>
        <begin position="12"/>
        <end position="31"/>
    </location>
</feature>
<dbReference type="GO" id="GO:0005506">
    <property type="term" value="F:iron ion binding"/>
    <property type="evidence" value="ECO:0007669"/>
    <property type="project" value="InterPro"/>
</dbReference>
<comment type="similarity">
    <text evidence="1">Belongs to the cytochrome P450 family.</text>
</comment>
<evidence type="ECO:0000256" key="1">
    <source>
        <dbReference type="ARBA" id="ARBA00010617"/>
    </source>
</evidence>
<comment type="caution">
    <text evidence="5">The sequence shown here is derived from an EMBL/GenBank/DDBJ whole genome shotgun (WGS) entry which is preliminary data.</text>
</comment>
<sequence>MVVSGLVELLHSPLLAVLLSLLVVVVVSGWTKPSLHGRDGRRLPPTPRGSLPVLGHLTLLGALPHRALRGLAAVHGPVMLLRLGCLPTVVASSAAAAEEALKTRDMAFGSRPRLRMAERLFYGIRDVTFAPTGEHWRQGRRICVNHLLNPRRVHSLRRVREQEVAAMLGRVRVGAAVNLSDLFIIYTNAIISRATFGDRDYGAVGDGHGGGYLRKVFGQLEELLGTIPIREVVPWLWWVDIVTGLERKTRRTFQEMDQLLERVIADHRQRRRGGRRPGDDGEKDPRDFVDVLLDVSETDAEAGMRLDTVGIKALIMDMIVAATDTSFTLLEWTMAELINHPDKMRKLQDEIRGAAGEAGHISEDHLTELNYLKAVIKET</sequence>
<gene>
    <name evidence="5" type="ORF">GUJ93_ZPchr0014g46701</name>
</gene>
<reference evidence="5" key="1">
    <citation type="journal article" date="2021" name="bioRxiv">
        <title>Whole Genome Assembly and Annotation of Northern Wild Rice, Zizania palustris L., Supports a Whole Genome Duplication in the Zizania Genus.</title>
        <authorList>
            <person name="Haas M."/>
            <person name="Kono T."/>
            <person name="Macchietto M."/>
            <person name="Millas R."/>
            <person name="McGilp L."/>
            <person name="Shao M."/>
            <person name="Duquette J."/>
            <person name="Hirsch C.N."/>
            <person name="Kimball J."/>
        </authorList>
    </citation>
    <scope>NUCLEOTIDE SEQUENCE</scope>
    <source>
        <tissue evidence="5">Fresh leaf tissue</tissue>
    </source>
</reference>
<dbReference type="OrthoDB" id="781802at2759"/>
<dbReference type="PANTHER" id="PTHR47955">
    <property type="entry name" value="CYTOCHROME P450 FAMILY 71 PROTEIN"/>
    <property type="match status" value="1"/>
</dbReference>